<evidence type="ECO:0008006" key="4">
    <source>
        <dbReference type="Google" id="ProtNLM"/>
    </source>
</evidence>
<keyword evidence="1" id="KW-0732">Signal</keyword>
<name>A0A9P5NHA2_GYMJU</name>
<accession>A0A9P5NHA2</accession>
<gene>
    <name evidence="2" type="ORF">CPB84DRAFT_1543111</name>
</gene>
<feature type="chain" id="PRO_5040357195" description="Secreted protein" evidence="1">
    <location>
        <begin position="18"/>
        <end position="76"/>
    </location>
</feature>
<reference evidence="2" key="1">
    <citation type="submission" date="2020-11" db="EMBL/GenBank/DDBJ databases">
        <authorList>
            <consortium name="DOE Joint Genome Institute"/>
            <person name="Ahrendt S."/>
            <person name="Riley R."/>
            <person name="Andreopoulos W."/>
            <person name="LaButti K."/>
            <person name="Pangilinan J."/>
            <person name="Ruiz-duenas F.J."/>
            <person name="Barrasa J.M."/>
            <person name="Sanchez-Garcia M."/>
            <person name="Camarero S."/>
            <person name="Miyauchi S."/>
            <person name="Serrano A."/>
            <person name="Linde D."/>
            <person name="Babiker R."/>
            <person name="Drula E."/>
            <person name="Ayuso-Fernandez I."/>
            <person name="Pacheco R."/>
            <person name="Padilla G."/>
            <person name="Ferreira P."/>
            <person name="Barriuso J."/>
            <person name="Kellner H."/>
            <person name="Castanera R."/>
            <person name="Alfaro M."/>
            <person name="Ramirez L."/>
            <person name="Pisabarro A.G."/>
            <person name="Kuo A."/>
            <person name="Tritt A."/>
            <person name="Lipzen A."/>
            <person name="He G."/>
            <person name="Yan M."/>
            <person name="Ng V."/>
            <person name="Cullen D."/>
            <person name="Martin F."/>
            <person name="Rosso M.-N."/>
            <person name="Henrissat B."/>
            <person name="Hibbett D."/>
            <person name="Martinez A.T."/>
            <person name="Grigoriev I.V."/>
        </authorList>
    </citation>
    <scope>NUCLEOTIDE SEQUENCE</scope>
    <source>
        <strain evidence="2">AH 44721</strain>
    </source>
</reference>
<evidence type="ECO:0000313" key="3">
    <source>
        <dbReference type="Proteomes" id="UP000724874"/>
    </source>
</evidence>
<protein>
    <recommendedName>
        <fullName evidence="4">Secreted protein</fullName>
    </recommendedName>
</protein>
<evidence type="ECO:0000256" key="1">
    <source>
        <dbReference type="SAM" id="SignalP"/>
    </source>
</evidence>
<proteinExistence type="predicted"/>
<dbReference type="EMBL" id="JADNYJ010000096">
    <property type="protein sequence ID" value="KAF8886437.1"/>
    <property type="molecule type" value="Genomic_DNA"/>
</dbReference>
<keyword evidence="3" id="KW-1185">Reference proteome</keyword>
<dbReference type="AlphaFoldDB" id="A0A9P5NHA2"/>
<comment type="caution">
    <text evidence="2">The sequence shown here is derived from an EMBL/GenBank/DDBJ whole genome shotgun (WGS) entry which is preliminary data.</text>
</comment>
<sequence>MMPVLPSTSELLLSLLAQERCTCVGYYVITPNGRIDQQRNHCHIFALFVPEPSNRIVACCCDTKAIFEKKVRYNRS</sequence>
<organism evidence="2 3">
    <name type="scientific">Gymnopilus junonius</name>
    <name type="common">Spectacular rustgill mushroom</name>
    <name type="synonym">Gymnopilus spectabilis subsp. junonius</name>
    <dbReference type="NCBI Taxonomy" id="109634"/>
    <lineage>
        <taxon>Eukaryota</taxon>
        <taxon>Fungi</taxon>
        <taxon>Dikarya</taxon>
        <taxon>Basidiomycota</taxon>
        <taxon>Agaricomycotina</taxon>
        <taxon>Agaricomycetes</taxon>
        <taxon>Agaricomycetidae</taxon>
        <taxon>Agaricales</taxon>
        <taxon>Agaricineae</taxon>
        <taxon>Hymenogastraceae</taxon>
        <taxon>Gymnopilus</taxon>
    </lineage>
</organism>
<evidence type="ECO:0000313" key="2">
    <source>
        <dbReference type="EMBL" id="KAF8886437.1"/>
    </source>
</evidence>
<feature type="signal peptide" evidence="1">
    <location>
        <begin position="1"/>
        <end position="17"/>
    </location>
</feature>
<dbReference type="Proteomes" id="UP000724874">
    <property type="component" value="Unassembled WGS sequence"/>
</dbReference>